<feature type="compositionally biased region" description="Basic and acidic residues" evidence="4">
    <location>
        <begin position="1"/>
        <end position="19"/>
    </location>
</feature>
<dbReference type="Gene3D" id="1.10.510.10">
    <property type="entry name" value="Transferase(Phosphotransferase) domain 1"/>
    <property type="match status" value="1"/>
</dbReference>
<keyword evidence="6" id="KW-1185">Reference proteome</keyword>
<dbReference type="PROSITE" id="PS00107">
    <property type="entry name" value="PROTEIN_KINASE_ATP"/>
    <property type="match status" value="1"/>
</dbReference>
<dbReference type="WBParaSite" id="SPAL_0001334600.1">
    <property type="protein sequence ID" value="SPAL_0001334600.1"/>
    <property type="gene ID" value="SPAL_0001334600"/>
</dbReference>
<dbReference type="Proteomes" id="UP000046392">
    <property type="component" value="Unplaced"/>
</dbReference>
<evidence type="ECO:0000313" key="6">
    <source>
        <dbReference type="Proteomes" id="UP000046392"/>
    </source>
</evidence>
<feature type="domain" description="Protein kinase" evidence="5">
    <location>
        <begin position="411"/>
        <end position="680"/>
    </location>
</feature>
<dbReference type="PRINTS" id="PR00109">
    <property type="entry name" value="TYRKINASE"/>
</dbReference>
<name>A0A0N5C5X0_STREA</name>
<dbReference type="SUPFAM" id="SSF55550">
    <property type="entry name" value="SH2 domain"/>
    <property type="match status" value="1"/>
</dbReference>
<evidence type="ECO:0000256" key="2">
    <source>
        <dbReference type="ARBA" id="ARBA00022840"/>
    </source>
</evidence>
<dbReference type="InterPro" id="IPR050198">
    <property type="entry name" value="Non-receptor_tyrosine_kinases"/>
</dbReference>
<evidence type="ECO:0000259" key="5">
    <source>
        <dbReference type="PROSITE" id="PS50011"/>
    </source>
</evidence>
<dbReference type="InterPro" id="IPR017441">
    <property type="entry name" value="Protein_kinase_ATP_BS"/>
</dbReference>
<dbReference type="InterPro" id="IPR011009">
    <property type="entry name" value="Kinase-like_dom_sf"/>
</dbReference>
<evidence type="ECO:0000256" key="3">
    <source>
        <dbReference type="PROSITE-ProRule" id="PRU10141"/>
    </source>
</evidence>
<dbReference type="InterPro" id="IPR001245">
    <property type="entry name" value="Ser-Thr/Tyr_kinase_cat_dom"/>
</dbReference>
<feature type="binding site" evidence="3">
    <location>
        <position position="444"/>
    </location>
    <ligand>
        <name>ATP</name>
        <dbReference type="ChEBI" id="CHEBI:30616"/>
    </ligand>
</feature>
<accession>A0A0N5C5X0</accession>
<dbReference type="STRING" id="174720.A0A0N5C5X0"/>
<dbReference type="InterPro" id="IPR036860">
    <property type="entry name" value="SH2_dom_sf"/>
</dbReference>
<sequence>MDKTKKVVKKADSGERTREGSQYFTDKTVKKSKTIDVEARTIKKSQSVDNDPKTVKKRGQSKQDVKPILKKSVEIEAKTIKKPKSVEIEAKTIKKTKSVEIDARTIKKPKSVEIAAKTIKRHGPTDKSLRSVYVTSAVTQAPNVSSAPNMSAATKVSSMSKVSSPHEMQTFSIPSVMLKATAPLKEETTKFDSYELKNDGNGIVHVNGYVLLTNKKFKKNDAANAKDKTTTTVDVTKKVAKNTVSKRVVAPGPDKTQNSVDVAEFNGPMQPVKKLAKLGWLFNKPPANIDILNLSDPIFDNLDKDEWFHGIMRKDDVRDLLSKNGHFMVYCDYTEMVKPKIILSCNWNDKRIHFIFKVKKNEVSLFNLKSETISELINRLFEQKIPIHKTHKAILQIPVPKQSWEMKKDDICLNKRIGQGAFGDVWYGTTKLGGGQEDTYVAIKVPKTKLLEKHINIYPEVLSEVAFMRLFNHENIVKFYGACFSSQPIYLVLEFSEYGCLKKYVKKYKIANDSDLIKMAIDASLGIGYIHSKCGIHCDIATRNCLVFPDNVVKISDFGQAVILKSNEKEHRIDKSETLLPLRWLSAETLQESIYSYKTDVYSFGIFLWELFNNCNEPFEKMKTNDLIQGILNGIKPESPPTVMKEVVSLIEEQCLNLDPEKRPHMKEVTKILKSIQSKLTQQA</sequence>
<dbReference type="GO" id="GO:0005524">
    <property type="term" value="F:ATP binding"/>
    <property type="evidence" value="ECO:0007669"/>
    <property type="project" value="UniProtKB-UniRule"/>
</dbReference>
<evidence type="ECO:0000256" key="1">
    <source>
        <dbReference type="ARBA" id="ARBA00022741"/>
    </source>
</evidence>
<feature type="region of interest" description="Disordered" evidence="4">
    <location>
        <begin position="43"/>
        <end position="65"/>
    </location>
</feature>
<reference evidence="7" key="1">
    <citation type="submission" date="2017-02" db="UniProtKB">
        <authorList>
            <consortium name="WormBaseParasite"/>
        </authorList>
    </citation>
    <scope>IDENTIFICATION</scope>
</reference>
<feature type="region of interest" description="Disordered" evidence="4">
    <location>
        <begin position="1"/>
        <end position="24"/>
    </location>
</feature>
<keyword evidence="1 3" id="KW-0547">Nucleotide-binding</keyword>
<dbReference type="SUPFAM" id="SSF56112">
    <property type="entry name" value="Protein kinase-like (PK-like)"/>
    <property type="match status" value="1"/>
</dbReference>
<protein>
    <submittedName>
        <fullName evidence="7">Protein kinase domain-containing protein</fullName>
    </submittedName>
</protein>
<dbReference type="PANTHER" id="PTHR24418">
    <property type="entry name" value="TYROSINE-PROTEIN KINASE"/>
    <property type="match status" value="1"/>
</dbReference>
<dbReference type="Gene3D" id="3.30.505.10">
    <property type="entry name" value="SH2 domain"/>
    <property type="match status" value="1"/>
</dbReference>
<dbReference type="PROSITE" id="PS50011">
    <property type="entry name" value="PROTEIN_KINASE_DOM"/>
    <property type="match status" value="1"/>
</dbReference>
<dbReference type="InterPro" id="IPR000719">
    <property type="entry name" value="Prot_kinase_dom"/>
</dbReference>
<keyword evidence="2 3" id="KW-0067">ATP-binding</keyword>
<evidence type="ECO:0000313" key="7">
    <source>
        <dbReference type="WBParaSite" id="SPAL_0001334600.1"/>
    </source>
</evidence>
<proteinExistence type="predicted"/>
<dbReference type="AlphaFoldDB" id="A0A0N5C5X0"/>
<organism evidence="6 7">
    <name type="scientific">Strongyloides papillosus</name>
    <name type="common">Intestinal threadworm</name>
    <dbReference type="NCBI Taxonomy" id="174720"/>
    <lineage>
        <taxon>Eukaryota</taxon>
        <taxon>Metazoa</taxon>
        <taxon>Ecdysozoa</taxon>
        <taxon>Nematoda</taxon>
        <taxon>Chromadorea</taxon>
        <taxon>Rhabditida</taxon>
        <taxon>Tylenchina</taxon>
        <taxon>Panagrolaimomorpha</taxon>
        <taxon>Strongyloidoidea</taxon>
        <taxon>Strongyloididae</taxon>
        <taxon>Strongyloides</taxon>
    </lineage>
</organism>
<dbReference type="CDD" id="cd00192">
    <property type="entry name" value="PTKc"/>
    <property type="match status" value="1"/>
</dbReference>
<dbReference type="GO" id="GO:0004672">
    <property type="term" value="F:protein kinase activity"/>
    <property type="evidence" value="ECO:0007669"/>
    <property type="project" value="InterPro"/>
</dbReference>
<evidence type="ECO:0000256" key="4">
    <source>
        <dbReference type="SAM" id="MobiDB-lite"/>
    </source>
</evidence>
<dbReference type="Pfam" id="PF07714">
    <property type="entry name" value="PK_Tyr_Ser-Thr"/>
    <property type="match status" value="1"/>
</dbReference>